<evidence type="ECO:0000313" key="2">
    <source>
        <dbReference type="EMBL" id="CAG8572553.1"/>
    </source>
</evidence>
<dbReference type="EMBL" id="CAJVQB010002379">
    <property type="protein sequence ID" value="CAG8572553.1"/>
    <property type="molecule type" value="Genomic_DNA"/>
</dbReference>
<protein>
    <submittedName>
        <fullName evidence="2">28183_t:CDS:1</fullName>
    </submittedName>
</protein>
<dbReference type="Proteomes" id="UP000789901">
    <property type="component" value="Unassembled WGS sequence"/>
</dbReference>
<evidence type="ECO:0000259" key="1">
    <source>
        <dbReference type="Pfam" id="PF20713"/>
    </source>
</evidence>
<gene>
    <name evidence="2" type="ORF">GMARGA_LOCUS5557</name>
</gene>
<feature type="domain" description="DUF6826" evidence="1">
    <location>
        <begin position="12"/>
        <end position="50"/>
    </location>
</feature>
<dbReference type="Pfam" id="PF20713">
    <property type="entry name" value="DUF6826"/>
    <property type="match status" value="1"/>
</dbReference>
<organism evidence="2 3">
    <name type="scientific">Gigaspora margarita</name>
    <dbReference type="NCBI Taxonomy" id="4874"/>
    <lineage>
        <taxon>Eukaryota</taxon>
        <taxon>Fungi</taxon>
        <taxon>Fungi incertae sedis</taxon>
        <taxon>Mucoromycota</taxon>
        <taxon>Glomeromycotina</taxon>
        <taxon>Glomeromycetes</taxon>
        <taxon>Diversisporales</taxon>
        <taxon>Gigasporaceae</taxon>
        <taxon>Gigaspora</taxon>
    </lineage>
</organism>
<accession>A0ABN7UDX8</accession>
<keyword evidence="3" id="KW-1185">Reference proteome</keyword>
<reference evidence="2 3" key="1">
    <citation type="submission" date="2021-06" db="EMBL/GenBank/DDBJ databases">
        <authorList>
            <person name="Kallberg Y."/>
            <person name="Tangrot J."/>
            <person name="Rosling A."/>
        </authorList>
    </citation>
    <scope>NUCLEOTIDE SEQUENCE [LARGE SCALE GENOMIC DNA]</scope>
    <source>
        <strain evidence="2 3">120-4 pot B 10/14</strain>
    </source>
</reference>
<dbReference type="InterPro" id="IPR049229">
    <property type="entry name" value="DUF6826"/>
</dbReference>
<evidence type="ECO:0000313" key="3">
    <source>
        <dbReference type="Proteomes" id="UP000789901"/>
    </source>
</evidence>
<sequence>MMFKEGGVLPERIHTILELKRPRSVSDLSDEAKGQLLDYVRILVQKQPSRQELNMPFPALLWHMISQKSPYV</sequence>
<name>A0ABN7UDX8_GIGMA</name>
<comment type="caution">
    <text evidence="2">The sequence shown here is derived from an EMBL/GenBank/DDBJ whole genome shotgun (WGS) entry which is preliminary data.</text>
</comment>
<proteinExistence type="predicted"/>